<reference evidence="1" key="1">
    <citation type="submission" date="2015-06" db="UniProtKB">
        <authorList>
            <consortium name="EnsemblPlants"/>
        </authorList>
    </citation>
    <scope>IDENTIFICATION</scope>
</reference>
<proteinExistence type="predicted"/>
<dbReference type="EnsemblPlants" id="EMT24744">
    <property type="protein sequence ID" value="EMT24744"/>
    <property type="gene ID" value="F775_30138"/>
</dbReference>
<sequence length="95" mass="10478">MAEAGGDGSGSTTARGDHGCAAYMWDMLKKEIHVLESLCTQVPGGVQRHMIHKESVSQIQSALFSCLCDKSRMCMLHAIRQYDGDKMMWPLMKGS</sequence>
<protein>
    <submittedName>
        <fullName evidence="1">Uncharacterized protein</fullName>
    </submittedName>
</protein>
<accession>M8BS00</accession>
<dbReference type="ExpressionAtlas" id="M8BS00">
    <property type="expression patterns" value="baseline"/>
</dbReference>
<evidence type="ECO:0000313" key="1">
    <source>
        <dbReference type="EnsemblPlants" id="EMT24744"/>
    </source>
</evidence>
<organism evidence="1">
    <name type="scientific">Aegilops tauschii</name>
    <name type="common">Tausch's goatgrass</name>
    <name type="synonym">Aegilops squarrosa</name>
    <dbReference type="NCBI Taxonomy" id="37682"/>
    <lineage>
        <taxon>Eukaryota</taxon>
        <taxon>Viridiplantae</taxon>
        <taxon>Streptophyta</taxon>
        <taxon>Embryophyta</taxon>
        <taxon>Tracheophyta</taxon>
        <taxon>Spermatophyta</taxon>
        <taxon>Magnoliopsida</taxon>
        <taxon>Liliopsida</taxon>
        <taxon>Poales</taxon>
        <taxon>Poaceae</taxon>
        <taxon>BOP clade</taxon>
        <taxon>Pooideae</taxon>
        <taxon>Triticodae</taxon>
        <taxon>Triticeae</taxon>
        <taxon>Triticinae</taxon>
        <taxon>Aegilops</taxon>
    </lineage>
</organism>
<name>M8BS00_AEGTA</name>
<dbReference type="AlphaFoldDB" id="M8BS00"/>